<dbReference type="AlphaFoldDB" id="A0A9J7E2F2"/>
<evidence type="ECO:0000256" key="1">
    <source>
        <dbReference type="SAM" id="SignalP"/>
    </source>
</evidence>
<dbReference type="Proteomes" id="UP000301870">
    <property type="component" value="Chromosome 15"/>
</dbReference>
<name>A0A9J7E2F2_SPOLT</name>
<accession>A0A9J7E2F2</accession>
<dbReference type="GeneID" id="111352723"/>
<gene>
    <name evidence="3" type="primary">LOC111352723</name>
</gene>
<dbReference type="KEGG" id="sliu:111352723"/>
<proteinExistence type="predicted"/>
<organism evidence="2 3">
    <name type="scientific">Spodoptera litura</name>
    <name type="common">Asian cotton leafworm</name>
    <dbReference type="NCBI Taxonomy" id="69820"/>
    <lineage>
        <taxon>Eukaryota</taxon>
        <taxon>Metazoa</taxon>
        <taxon>Ecdysozoa</taxon>
        <taxon>Arthropoda</taxon>
        <taxon>Hexapoda</taxon>
        <taxon>Insecta</taxon>
        <taxon>Pterygota</taxon>
        <taxon>Neoptera</taxon>
        <taxon>Endopterygota</taxon>
        <taxon>Lepidoptera</taxon>
        <taxon>Glossata</taxon>
        <taxon>Ditrysia</taxon>
        <taxon>Noctuoidea</taxon>
        <taxon>Noctuidae</taxon>
        <taxon>Amphipyrinae</taxon>
        <taxon>Spodoptera</taxon>
    </lineage>
</organism>
<reference evidence="3" key="1">
    <citation type="submission" date="2025-08" db="UniProtKB">
        <authorList>
            <consortium name="RefSeq"/>
        </authorList>
    </citation>
    <scope>IDENTIFICATION</scope>
    <source>
        <strain evidence="3">Ishihara</strain>
        <tissue evidence="3">Whole body</tissue>
    </source>
</reference>
<protein>
    <submittedName>
        <fullName evidence="3">Uncharacterized protein LOC111352723</fullName>
    </submittedName>
</protein>
<dbReference type="RefSeq" id="XP_022821112.1">
    <property type="nucleotide sequence ID" value="XM_022965344.1"/>
</dbReference>
<evidence type="ECO:0000313" key="3">
    <source>
        <dbReference type="RefSeq" id="XP_022821112.1"/>
    </source>
</evidence>
<dbReference type="OrthoDB" id="7234983at2759"/>
<keyword evidence="2" id="KW-1185">Reference proteome</keyword>
<feature type="chain" id="PRO_5039949798" evidence="1">
    <location>
        <begin position="22"/>
        <end position="192"/>
    </location>
</feature>
<feature type="signal peptide" evidence="1">
    <location>
        <begin position="1"/>
        <end position="21"/>
    </location>
</feature>
<sequence length="192" mass="21547">MGYRIIAFVLVVFLFGTSTVANHRKCGCLKGYQIAACNAVFSPRAMEVNCCHPMKILVDANNQCLGELDTDKFTCAVSKCATEKFKIRTGDDIDLEKVKSVSQRIGDNDPETLPPIEEIKKNCLDDRYLRFVTSDSCCDTMKFQVCAYVSALMGCQKFYTHPHRCRRLAINVAICKPVLQDYLNYINGSISC</sequence>
<keyword evidence="1" id="KW-0732">Signal</keyword>
<evidence type="ECO:0000313" key="2">
    <source>
        <dbReference type="Proteomes" id="UP000301870"/>
    </source>
</evidence>